<dbReference type="InterPro" id="IPR011701">
    <property type="entry name" value="MFS"/>
</dbReference>
<keyword evidence="3 6" id="KW-1133">Transmembrane helix</keyword>
<dbReference type="AlphaFoldDB" id="A0A439CZQ1"/>
<feature type="region of interest" description="Disordered" evidence="5">
    <location>
        <begin position="1"/>
        <end position="38"/>
    </location>
</feature>
<evidence type="ECO:0000256" key="1">
    <source>
        <dbReference type="ARBA" id="ARBA00004141"/>
    </source>
</evidence>
<reference evidence="8 9" key="1">
    <citation type="submission" date="2018-12" db="EMBL/GenBank/DDBJ databases">
        <title>Draft genome sequence of Xylaria grammica IHI A82.</title>
        <authorList>
            <person name="Buettner E."/>
            <person name="Kellner H."/>
        </authorList>
    </citation>
    <scope>NUCLEOTIDE SEQUENCE [LARGE SCALE GENOMIC DNA]</scope>
    <source>
        <strain evidence="8 9">IHI A82</strain>
    </source>
</reference>
<gene>
    <name evidence="8" type="ORF">EKO27_g7484</name>
</gene>
<keyword evidence="2 6" id="KW-0812">Transmembrane</keyword>
<evidence type="ECO:0000313" key="9">
    <source>
        <dbReference type="Proteomes" id="UP000286045"/>
    </source>
</evidence>
<organism evidence="8 9">
    <name type="scientific">Xylaria grammica</name>
    <dbReference type="NCBI Taxonomy" id="363999"/>
    <lineage>
        <taxon>Eukaryota</taxon>
        <taxon>Fungi</taxon>
        <taxon>Dikarya</taxon>
        <taxon>Ascomycota</taxon>
        <taxon>Pezizomycotina</taxon>
        <taxon>Sordariomycetes</taxon>
        <taxon>Xylariomycetidae</taxon>
        <taxon>Xylariales</taxon>
        <taxon>Xylariaceae</taxon>
        <taxon>Xylaria</taxon>
    </lineage>
</organism>
<feature type="transmembrane region" description="Helical" evidence="6">
    <location>
        <begin position="210"/>
        <end position="231"/>
    </location>
</feature>
<feature type="transmembrane region" description="Helical" evidence="6">
    <location>
        <begin position="285"/>
        <end position="304"/>
    </location>
</feature>
<comment type="caution">
    <text evidence="8">The sequence shown here is derived from an EMBL/GenBank/DDBJ whole genome shotgun (WGS) entry which is preliminary data.</text>
</comment>
<dbReference type="PANTHER" id="PTHR23501:SF6">
    <property type="entry name" value="MULTIDRUG TRANSPORTER, PUTATIVE (AFU_ORTHOLOGUE AFUA_3G14560)-RELATED"/>
    <property type="match status" value="1"/>
</dbReference>
<feature type="transmembrane region" description="Helical" evidence="6">
    <location>
        <begin position="385"/>
        <end position="405"/>
    </location>
</feature>
<evidence type="ECO:0000256" key="2">
    <source>
        <dbReference type="ARBA" id="ARBA00022692"/>
    </source>
</evidence>
<dbReference type="SUPFAM" id="SSF103473">
    <property type="entry name" value="MFS general substrate transporter"/>
    <property type="match status" value="1"/>
</dbReference>
<sequence length="601" mass="63697">MASSTAAEDTPLLQPERTSERPESHQSPAGNDGPEDEDLDIANQTVTKQRAVAIILSVYVLIFLQGIAQSSFLPILKPNSIANLIEASSSSRWNTSRPSDYGSKYTDSANSTIAADLDAYENAMWFTTSFLVALSSMSPLTGKLATIFSPRSMVLVSSVLFAVGCLVTSQAHSFAVFILGRVITGLGGGGTMVLAFILVLELTTKRNRGLFIGITNAGFTTGVSLGAVIFGGLIETIGWRPLFWAQAPASLVAGLAIFFSIPSSLSSPGHSTDKDVSLRTKVKRLDYLGALFLSATVVLFLFGLSGKIQPIPLGSSLGALIIFVLIEKYVAADPIVPLTVLKNRGALLSCVSQLGFMAARWTVLFYTPMTALAVFGFNPAASGSILIPTNLGFGLGGLLVGALHIRRSGSFWGSSVLCFGLFGISLLALSVSSTRDTPFGLYVVIVFLNGLFTGGALNYTMSHLLHLTLPETHYVATSLLGTFRGFAGSFGSAIGGGIFARTLRGSLERGLKALDGSDYLSNDREQLIRKLIGSPLLVYHGGLPNAERLIAVQGYSSALRVLFQAAVVLTIFVLVLQAATGWRGPGDKKPQDQEAHGRRGE</sequence>
<feature type="transmembrane region" description="Helical" evidence="6">
    <location>
        <begin position="558"/>
        <end position="579"/>
    </location>
</feature>
<dbReference type="GO" id="GO:0000329">
    <property type="term" value="C:fungal-type vacuole membrane"/>
    <property type="evidence" value="ECO:0007669"/>
    <property type="project" value="TreeGrafter"/>
</dbReference>
<dbReference type="Pfam" id="PF07690">
    <property type="entry name" value="MFS_1"/>
    <property type="match status" value="1"/>
</dbReference>
<dbReference type="Proteomes" id="UP000286045">
    <property type="component" value="Unassembled WGS sequence"/>
</dbReference>
<feature type="transmembrane region" description="Helical" evidence="6">
    <location>
        <begin position="439"/>
        <end position="459"/>
    </location>
</feature>
<evidence type="ECO:0000259" key="7">
    <source>
        <dbReference type="PROSITE" id="PS50850"/>
    </source>
</evidence>
<dbReference type="InterPro" id="IPR036259">
    <property type="entry name" value="MFS_trans_sf"/>
</dbReference>
<feature type="transmembrane region" description="Helical" evidence="6">
    <location>
        <begin position="123"/>
        <end position="141"/>
    </location>
</feature>
<dbReference type="InterPro" id="IPR020846">
    <property type="entry name" value="MFS_dom"/>
</dbReference>
<keyword evidence="4 6" id="KW-0472">Membrane</keyword>
<evidence type="ECO:0000256" key="4">
    <source>
        <dbReference type="ARBA" id="ARBA00023136"/>
    </source>
</evidence>
<dbReference type="PROSITE" id="PS50850">
    <property type="entry name" value="MFS"/>
    <property type="match status" value="1"/>
</dbReference>
<evidence type="ECO:0000256" key="6">
    <source>
        <dbReference type="SAM" id="Phobius"/>
    </source>
</evidence>
<evidence type="ECO:0000256" key="3">
    <source>
        <dbReference type="ARBA" id="ARBA00022989"/>
    </source>
</evidence>
<evidence type="ECO:0000256" key="5">
    <source>
        <dbReference type="SAM" id="MobiDB-lite"/>
    </source>
</evidence>
<feature type="transmembrane region" description="Helical" evidence="6">
    <location>
        <begin position="153"/>
        <end position="172"/>
    </location>
</feature>
<feature type="transmembrane region" description="Helical" evidence="6">
    <location>
        <begin position="412"/>
        <end position="433"/>
    </location>
</feature>
<dbReference type="PROSITE" id="PS00217">
    <property type="entry name" value="SUGAR_TRANSPORT_2"/>
    <property type="match status" value="1"/>
</dbReference>
<feature type="domain" description="Major facilitator superfamily (MFS) profile" evidence="7">
    <location>
        <begin position="54"/>
        <end position="581"/>
    </location>
</feature>
<name>A0A439CZQ1_9PEZI</name>
<feature type="transmembrane region" description="Helical" evidence="6">
    <location>
        <begin position="178"/>
        <end position="198"/>
    </location>
</feature>
<proteinExistence type="predicted"/>
<dbReference type="EMBL" id="RYZI01000247">
    <property type="protein sequence ID" value="RWA07618.1"/>
    <property type="molecule type" value="Genomic_DNA"/>
</dbReference>
<dbReference type="Gene3D" id="1.20.1250.20">
    <property type="entry name" value="MFS general substrate transporter like domains"/>
    <property type="match status" value="1"/>
</dbReference>
<dbReference type="PANTHER" id="PTHR23501">
    <property type="entry name" value="MAJOR FACILITATOR SUPERFAMILY"/>
    <property type="match status" value="1"/>
</dbReference>
<keyword evidence="9" id="KW-1185">Reference proteome</keyword>
<accession>A0A439CZQ1</accession>
<dbReference type="GO" id="GO:0015174">
    <property type="term" value="F:basic amino acid transmembrane transporter activity"/>
    <property type="evidence" value="ECO:0007669"/>
    <property type="project" value="TreeGrafter"/>
</dbReference>
<feature type="transmembrane region" description="Helical" evidence="6">
    <location>
        <begin position="51"/>
        <end position="68"/>
    </location>
</feature>
<feature type="transmembrane region" description="Helical" evidence="6">
    <location>
        <begin position="243"/>
        <end position="265"/>
    </location>
</feature>
<evidence type="ECO:0000313" key="8">
    <source>
        <dbReference type="EMBL" id="RWA07618.1"/>
    </source>
</evidence>
<dbReference type="InterPro" id="IPR005829">
    <property type="entry name" value="Sugar_transporter_CS"/>
</dbReference>
<protein>
    <recommendedName>
        <fullName evidence="7">Major facilitator superfamily (MFS) profile domain-containing protein</fullName>
    </recommendedName>
</protein>
<comment type="subcellular location">
    <subcellularLocation>
        <location evidence="1">Membrane</location>
        <topology evidence="1">Multi-pass membrane protein</topology>
    </subcellularLocation>
</comment>